<accession>A0A383BL66</accession>
<dbReference type="GO" id="GO:0016803">
    <property type="term" value="F:ether hydrolase activity"/>
    <property type="evidence" value="ECO:0007669"/>
    <property type="project" value="TreeGrafter"/>
</dbReference>
<dbReference type="Pfam" id="PF22645">
    <property type="entry name" value="GKRP_SIS_N"/>
    <property type="match status" value="1"/>
</dbReference>
<evidence type="ECO:0000313" key="3">
    <source>
        <dbReference type="EMBL" id="SVE20148.1"/>
    </source>
</evidence>
<sequence>MSWDKITEKKNPASVEIDKKSTWDILHIINAEDTRVASAVKESLPYIEGFIDALITRLNKGGRLFYIGSGTSGRLGILDAAECPPTFRTDPEMIQGIIAGGNEALVCSIEGAEDNPDDGAQAIIDYGVTTKDVVLGITTSSS</sequence>
<dbReference type="InterPro" id="IPR001347">
    <property type="entry name" value="SIS_dom"/>
</dbReference>
<feature type="non-terminal residue" evidence="3">
    <location>
        <position position="142"/>
    </location>
</feature>
<dbReference type="Gene3D" id="3.40.50.10490">
    <property type="entry name" value="Glucose-6-phosphate isomerase like protein, domain 1"/>
    <property type="match status" value="1"/>
</dbReference>
<dbReference type="PANTHER" id="PTHR10088:SF4">
    <property type="entry name" value="GLUCOKINASE REGULATORY PROTEIN"/>
    <property type="match status" value="1"/>
</dbReference>
<reference evidence="3" key="1">
    <citation type="submission" date="2018-05" db="EMBL/GenBank/DDBJ databases">
        <authorList>
            <person name="Lanie J.A."/>
            <person name="Ng W.-L."/>
            <person name="Kazmierczak K.M."/>
            <person name="Andrzejewski T.M."/>
            <person name="Davidsen T.M."/>
            <person name="Wayne K.J."/>
            <person name="Tettelin H."/>
            <person name="Glass J.I."/>
            <person name="Rusch D."/>
            <person name="Podicherti R."/>
            <person name="Tsui H.-C.T."/>
            <person name="Winkler M.E."/>
        </authorList>
    </citation>
    <scope>NUCLEOTIDE SEQUENCE</scope>
</reference>
<dbReference type="GO" id="GO:0009254">
    <property type="term" value="P:peptidoglycan turnover"/>
    <property type="evidence" value="ECO:0007669"/>
    <property type="project" value="TreeGrafter"/>
</dbReference>
<organism evidence="3">
    <name type="scientific">marine metagenome</name>
    <dbReference type="NCBI Taxonomy" id="408172"/>
    <lineage>
        <taxon>unclassified sequences</taxon>
        <taxon>metagenomes</taxon>
        <taxon>ecological metagenomes</taxon>
    </lineage>
</organism>
<gene>
    <name evidence="3" type="ORF">METZ01_LOCUS473002</name>
</gene>
<dbReference type="InterPro" id="IPR000408">
    <property type="entry name" value="Reg_chr_condens"/>
</dbReference>
<evidence type="ECO:0000256" key="1">
    <source>
        <dbReference type="ARBA" id="ARBA00023277"/>
    </source>
</evidence>
<dbReference type="EMBL" id="UINC01201007">
    <property type="protein sequence ID" value="SVE20148.1"/>
    <property type="molecule type" value="Genomic_DNA"/>
</dbReference>
<dbReference type="GO" id="GO:0046348">
    <property type="term" value="P:amino sugar catabolic process"/>
    <property type="evidence" value="ECO:0007669"/>
    <property type="project" value="TreeGrafter"/>
</dbReference>
<protein>
    <recommendedName>
        <fullName evidence="2">SIS domain-containing protein</fullName>
    </recommendedName>
</protein>
<dbReference type="SUPFAM" id="SSF53697">
    <property type="entry name" value="SIS domain"/>
    <property type="match status" value="1"/>
</dbReference>
<proteinExistence type="predicted"/>
<dbReference type="NCBIfam" id="NF003915">
    <property type="entry name" value="PRK05441.1"/>
    <property type="match status" value="1"/>
</dbReference>
<evidence type="ECO:0000259" key="2">
    <source>
        <dbReference type="PROSITE" id="PS51464"/>
    </source>
</evidence>
<dbReference type="PROSITE" id="PS50012">
    <property type="entry name" value="RCC1_3"/>
    <property type="match status" value="1"/>
</dbReference>
<name>A0A383BL66_9ZZZZ</name>
<feature type="domain" description="SIS" evidence="2">
    <location>
        <begin position="54"/>
        <end position="142"/>
    </location>
</feature>
<dbReference type="PROSITE" id="PS51464">
    <property type="entry name" value="SIS"/>
    <property type="match status" value="1"/>
</dbReference>
<dbReference type="InterPro" id="IPR040190">
    <property type="entry name" value="MURQ/GCKR"/>
</dbReference>
<dbReference type="PANTHER" id="PTHR10088">
    <property type="entry name" value="GLUCOKINASE REGULATORY PROTEIN"/>
    <property type="match status" value="1"/>
</dbReference>
<dbReference type="InterPro" id="IPR046348">
    <property type="entry name" value="SIS_dom_sf"/>
</dbReference>
<dbReference type="GO" id="GO:0016835">
    <property type="term" value="F:carbon-oxygen lyase activity"/>
    <property type="evidence" value="ECO:0007669"/>
    <property type="project" value="TreeGrafter"/>
</dbReference>
<dbReference type="GO" id="GO:0097367">
    <property type="term" value="F:carbohydrate derivative binding"/>
    <property type="evidence" value="ECO:0007669"/>
    <property type="project" value="InterPro"/>
</dbReference>
<dbReference type="AlphaFoldDB" id="A0A383BL66"/>
<keyword evidence="1" id="KW-0119">Carbohydrate metabolism</keyword>